<dbReference type="Pfam" id="PF00440">
    <property type="entry name" value="TetR_N"/>
    <property type="match status" value="1"/>
</dbReference>
<comment type="caution">
    <text evidence="6">The sequence shown here is derived from an EMBL/GenBank/DDBJ whole genome shotgun (WGS) entry which is preliminary data.</text>
</comment>
<feature type="domain" description="HTH tetR-type" evidence="5">
    <location>
        <begin position="19"/>
        <end position="77"/>
    </location>
</feature>
<protein>
    <submittedName>
        <fullName evidence="6">TetR family transcriptional regulator</fullName>
    </submittedName>
</protein>
<reference evidence="6" key="1">
    <citation type="submission" date="2014-03" db="EMBL/GenBank/DDBJ databases">
        <title>Draft Genome Sequence of Mycobacterium cosmeticum DSM 44829.</title>
        <authorList>
            <person name="Croce O."/>
            <person name="Robert C."/>
            <person name="Raoult D."/>
            <person name="Drancourt M."/>
        </authorList>
    </citation>
    <scope>NUCLEOTIDE SEQUENCE [LARGE SCALE GENOMIC DNA]</scope>
    <source>
        <strain evidence="6">DSM 44829</strain>
    </source>
</reference>
<dbReference type="RefSeq" id="WP_024454622.1">
    <property type="nucleotide sequence ID" value="NZ_CCBB010000001.1"/>
</dbReference>
<evidence type="ECO:0000313" key="6">
    <source>
        <dbReference type="EMBL" id="CDO07662.1"/>
    </source>
</evidence>
<proteinExistence type="predicted"/>
<dbReference type="SUPFAM" id="SSF46689">
    <property type="entry name" value="Homeodomain-like"/>
    <property type="match status" value="1"/>
</dbReference>
<dbReference type="GO" id="GO:0003700">
    <property type="term" value="F:DNA-binding transcription factor activity"/>
    <property type="evidence" value="ECO:0007669"/>
    <property type="project" value="TreeGrafter"/>
</dbReference>
<dbReference type="InterPro" id="IPR001647">
    <property type="entry name" value="HTH_TetR"/>
</dbReference>
<dbReference type="AlphaFoldDB" id="W9AXM5"/>
<evidence type="ECO:0000313" key="7">
    <source>
        <dbReference type="Proteomes" id="UP000028870"/>
    </source>
</evidence>
<evidence type="ECO:0000256" key="3">
    <source>
        <dbReference type="ARBA" id="ARBA00023163"/>
    </source>
</evidence>
<evidence type="ECO:0000256" key="2">
    <source>
        <dbReference type="ARBA" id="ARBA00023125"/>
    </source>
</evidence>
<organism evidence="6 7">
    <name type="scientific">Mycolicibacterium cosmeticum</name>
    <dbReference type="NCBI Taxonomy" id="258533"/>
    <lineage>
        <taxon>Bacteria</taxon>
        <taxon>Bacillati</taxon>
        <taxon>Actinomycetota</taxon>
        <taxon>Actinomycetes</taxon>
        <taxon>Mycobacteriales</taxon>
        <taxon>Mycobacteriaceae</taxon>
        <taxon>Mycolicibacterium</taxon>
    </lineage>
</organism>
<dbReference type="PANTHER" id="PTHR30055:SF234">
    <property type="entry name" value="HTH-TYPE TRANSCRIPTIONAL REGULATOR BETI"/>
    <property type="match status" value="1"/>
</dbReference>
<dbReference type="InterPro" id="IPR050109">
    <property type="entry name" value="HTH-type_TetR-like_transc_reg"/>
</dbReference>
<accession>W9AXM5</accession>
<evidence type="ECO:0000256" key="4">
    <source>
        <dbReference type="PROSITE-ProRule" id="PRU00335"/>
    </source>
</evidence>
<dbReference type="eggNOG" id="COG1309">
    <property type="taxonomic scope" value="Bacteria"/>
</dbReference>
<gene>
    <name evidence="6" type="ORF">BN977_02472</name>
</gene>
<reference evidence="6" key="2">
    <citation type="submission" date="2014-03" db="EMBL/GenBank/DDBJ databases">
        <authorList>
            <person name="Urmite Genomes"/>
        </authorList>
    </citation>
    <scope>NUCLEOTIDE SEQUENCE</scope>
    <source>
        <strain evidence="6">DSM 44829</strain>
    </source>
</reference>
<dbReference type="Proteomes" id="UP000028870">
    <property type="component" value="Unassembled WGS sequence"/>
</dbReference>
<evidence type="ECO:0000259" key="5">
    <source>
        <dbReference type="PROSITE" id="PS50977"/>
    </source>
</evidence>
<dbReference type="GO" id="GO:0000976">
    <property type="term" value="F:transcription cis-regulatory region binding"/>
    <property type="evidence" value="ECO:0007669"/>
    <property type="project" value="TreeGrafter"/>
</dbReference>
<name>W9AXM5_MYCCO</name>
<sequence length="195" mass="20432">MSMPAWADAGAGPVSGPRGRTRRAIIDAAVTVIAGNPAATMADIAAAAGVGRSTLHRYFSERSDLMRAVALHVHEVSTAAIAAADPACGPVDAALRRVVESQLDLGPIVLYIYTDPTLLADPELAAHLDTGDEAIAEVLARATADGPVYPPGWARRVFWALLLTGYDAIRQDGIPRHQVVDAIMSSLTNGTITSR</sequence>
<keyword evidence="7" id="KW-1185">Reference proteome</keyword>
<dbReference type="PROSITE" id="PS50977">
    <property type="entry name" value="HTH_TETR_2"/>
    <property type="match status" value="1"/>
</dbReference>
<keyword evidence="2 4" id="KW-0238">DNA-binding</keyword>
<dbReference type="STRING" id="258533.BN977_02472"/>
<dbReference type="InterPro" id="IPR009057">
    <property type="entry name" value="Homeodomain-like_sf"/>
</dbReference>
<dbReference type="Gene3D" id="1.10.357.10">
    <property type="entry name" value="Tetracycline Repressor, domain 2"/>
    <property type="match status" value="1"/>
</dbReference>
<feature type="DNA-binding region" description="H-T-H motif" evidence="4">
    <location>
        <begin position="40"/>
        <end position="59"/>
    </location>
</feature>
<keyword evidence="3" id="KW-0804">Transcription</keyword>
<evidence type="ECO:0000256" key="1">
    <source>
        <dbReference type="ARBA" id="ARBA00023015"/>
    </source>
</evidence>
<dbReference type="EMBL" id="CCBB010000001">
    <property type="protein sequence ID" value="CDO07662.1"/>
    <property type="molecule type" value="Genomic_DNA"/>
</dbReference>
<dbReference type="PANTHER" id="PTHR30055">
    <property type="entry name" value="HTH-TYPE TRANSCRIPTIONAL REGULATOR RUTR"/>
    <property type="match status" value="1"/>
</dbReference>
<keyword evidence="1" id="KW-0805">Transcription regulation</keyword>